<dbReference type="EMBL" id="BAABHO010000009">
    <property type="protein sequence ID" value="GAA4783273.1"/>
    <property type="molecule type" value="Genomic_DNA"/>
</dbReference>
<dbReference type="PROSITE" id="PS51371">
    <property type="entry name" value="CBS"/>
    <property type="match status" value="2"/>
</dbReference>
<dbReference type="RefSeq" id="WP_345412726.1">
    <property type="nucleotide sequence ID" value="NZ_BAABHO010000009.1"/>
</dbReference>
<evidence type="ECO:0000313" key="6">
    <source>
        <dbReference type="Proteomes" id="UP001500928"/>
    </source>
</evidence>
<evidence type="ECO:0000256" key="1">
    <source>
        <dbReference type="ARBA" id="ARBA00008791"/>
    </source>
</evidence>
<dbReference type="InterPro" id="IPR014729">
    <property type="entry name" value="Rossmann-like_a/b/a_fold"/>
</dbReference>
<name>A0ABP9AMH1_9PSEU</name>
<proteinExistence type="inferred from homology"/>
<organism evidence="5 6">
    <name type="scientific">Actinomycetospora chlora</name>
    <dbReference type="NCBI Taxonomy" id="663608"/>
    <lineage>
        <taxon>Bacteria</taxon>
        <taxon>Bacillati</taxon>
        <taxon>Actinomycetota</taxon>
        <taxon>Actinomycetes</taxon>
        <taxon>Pseudonocardiales</taxon>
        <taxon>Pseudonocardiaceae</taxon>
        <taxon>Actinomycetospora</taxon>
    </lineage>
</organism>
<comment type="caution">
    <text evidence="5">The sequence shown here is derived from an EMBL/GenBank/DDBJ whole genome shotgun (WGS) entry which is preliminary data.</text>
</comment>
<dbReference type="Proteomes" id="UP001500928">
    <property type="component" value="Unassembled WGS sequence"/>
</dbReference>
<dbReference type="InterPro" id="IPR000644">
    <property type="entry name" value="CBS_dom"/>
</dbReference>
<dbReference type="InterPro" id="IPR006016">
    <property type="entry name" value="UspA"/>
</dbReference>
<feature type="domain" description="CBS" evidence="4">
    <location>
        <begin position="14"/>
        <end position="71"/>
    </location>
</feature>
<evidence type="ECO:0000256" key="3">
    <source>
        <dbReference type="PROSITE-ProRule" id="PRU00703"/>
    </source>
</evidence>
<keyword evidence="6" id="KW-1185">Reference proteome</keyword>
<accession>A0ABP9AMH1</accession>
<dbReference type="PANTHER" id="PTHR43080:SF2">
    <property type="entry name" value="CBS DOMAIN-CONTAINING PROTEIN"/>
    <property type="match status" value="1"/>
</dbReference>
<protein>
    <recommendedName>
        <fullName evidence="4">CBS domain-containing protein</fullName>
    </recommendedName>
</protein>
<keyword evidence="2 3" id="KW-0129">CBS domain</keyword>
<dbReference type="InterPro" id="IPR006015">
    <property type="entry name" value="Universal_stress_UspA"/>
</dbReference>
<feature type="domain" description="CBS" evidence="4">
    <location>
        <begin position="73"/>
        <end position="128"/>
    </location>
</feature>
<reference evidence="6" key="1">
    <citation type="journal article" date="2019" name="Int. J. Syst. Evol. Microbiol.">
        <title>The Global Catalogue of Microorganisms (GCM) 10K type strain sequencing project: providing services to taxonomists for standard genome sequencing and annotation.</title>
        <authorList>
            <consortium name="The Broad Institute Genomics Platform"/>
            <consortium name="The Broad Institute Genome Sequencing Center for Infectious Disease"/>
            <person name="Wu L."/>
            <person name="Ma J."/>
        </authorList>
    </citation>
    <scope>NUCLEOTIDE SEQUENCE [LARGE SCALE GENOMIC DNA]</scope>
    <source>
        <strain evidence="6">JCM 17979</strain>
    </source>
</reference>
<dbReference type="Pfam" id="PF00582">
    <property type="entry name" value="Usp"/>
    <property type="match status" value="1"/>
</dbReference>
<evidence type="ECO:0000259" key="4">
    <source>
        <dbReference type="PROSITE" id="PS51371"/>
    </source>
</evidence>
<dbReference type="SUPFAM" id="SSF54631">
    <property type="entry name" value="CBS-domain pair"/>
    <property type="match status" value="1"/>
</dbReference>
<dbReference type="PANTHER" id="PTHR43080">
    <property type="entry name" value="CBS DOMAIN-CONTAINING PROTEIN CBSX3, MITOCHONDRIAL"/>
    <property type="match status" value="1"/>
</dbReference>
<evidence type="ECO:0000313" key="5">
    <source>
        <dbReference type="EMBL" id="GAA4783273.1"/>
    </source>
</evidence>
<gene>
    <name evidence="5" type="ORF">GCM10023200_15890</name>
</gene>
<dbReference type="SUPFAM" id="SSF52402">
    <property type="entry name" value="Adenine nucleotide alpha hydrolases-like"/>
    <property type="match status" value="1"/>
</dbReference>
<sequence>MNADPGPRRARDLMTSPVLTVPPDAPRAVVAALLVSHGIASAPVVDARGRLLGVVDERGLVGADDTAPAAELMVGPEPVAGPDTPLDELVELLVEAGTRAVPVLREEVPVGIVSRRDVLRRVARGELVPAPPAAGGADAPVVVGVDGSEGSLRALRWAARIARRDGAPLVAVAACGLPDLYGSAGSLLYEGRRVLAEAVAAALGPDAAVRTEAREGRAMSVLVDASRGARLLVLGSRHAEEVAGDVGGSLTARVIGRAACPVVAVVPAPADPVAAGDTARAATAP</sequence>
<dbReference type="Gene3D" id="3.40.50.620">
    <property type="entry name" value="HUPs"/>
    <property type="match status" value="1"/>
</dbReference>
<dbReference type="InterPro" id="IPR046342">
    <property type="entry name" value="CBS_dom_sf"/>
</dbReference>
<comment type="similarity">
    <text evidence="1">Belongs to the universal stress protein A family.</text>
</comment>
<dbReference type="CDD" id="cd00293">
    <property type="entry name" value="USP-like"/>
    <property type="match status" value="1"/>
</dbReference>
<evidence type="ECO:0000256" key="2">
    <source>
        <dbReference type="ARBA" id="ARBA00023122"/>
    </source>
</evidence>
<dbReference type="Pfam" id="PF00571">
    <property type="entry name" value="CBS"/>
    <property type="match status" value="2"/>
</dbReference>
<dbReference type="InterPro" id="IPR051257">
    <property type="entry name" value="Diverse_CBS-Domain"/>
</dbReference>
<dbReference type="Gene3D" id="3.10.580.10">
    <property type="entry name" value="CBS-domain"/>
    <property type="match status" value="2"/>
</dbReference>
<dbReference type="PRINTS" id="PR01438">
    <property type="entry name" value="UNVRSLSTRESS"/>
</dbReference>
<dbReference type="SMART" id="SM00116">
    <property type="entry name" value="CBS"/>
    <property type="match status" value="2"/>
</dbReference>